<dbReference type="KEGG" id="ptk:EXN22_15690"/>
<organism evidence="1 2">
    <name type="scientific">Pseudomonas tructae</name>
    <dbReference type="NCBI Taxonomy" id="2518644"/>
    <lineage>
        <taxon>Bacteria</taxon>
        <taxon>Pseudomonadati</taxon>
        <taxon>Pseudomonadota</taxon>
        <taxon>Gammaproteobacteria</taxon>
        <taxon>Pseudomonadales</taxon>
        <taxon>Pseudomonadaceae</taxon>
        <taxon>Pseudomonas</taxon>
    </lineage>
</organism>
<reference evidence="1 2" key="1">
    <citation type="submission" date="2019-02" db="EMBL/GenBank/DDBJ databases">
        <title>Complete genome sequence of Pseudomonas sp. SNU WT1 isolated from rainbow trout.</title>
        <authorList>
            <person name="Oh W.T."/>
            <person name="Park S.C."/>
        </authorList>
    </citation>
    <scope>NUCLEOTIDE SEQUENCE [LARGE SCALE GENOMIC DNA]</scope>
    <source>
        <strain evidence="1 2">SNU WT1</strain>
    </source>
</reference>
<dbReference type="AlphaFoldDB" id="A0A411MJT4"/>
<dbReference type="SUPFAM" id="SSF52096">
    <property type="entry name" value="ClpP/crotonase"/>
    <property type="match status" value="1"/>
</dbReference>
<sequence length="186" mass="20939">MSQHVIHFHCQIDQDTTERFRDRCLQAVDEGASSLLLFLSTTGGSTNFGFSLYSFLKSLPVPLCAVNAGNIESMGIIMYLAAGERVAAPHSRFLIHPMTWHFSQSAVDHSRLREYLSSLNNDLERYVRIFELETAQAERKLDIFHCLTTEEKVIPAYDSLACGIAHRLEQVVFAKDARHLTISGAH</sequence>
<name>A0A411MJT4_9PSED</name>
<dbReference type="RefSeq" id="WP_130264928.1">
    <property type="nucleotide sequence ID" value="NZ_CP035952.1"/>
</dbReference>
<dbReference type="EMBL" id="CP035952">
    <property type="protein sequence ID" value="QBF27064.1"/>
    <property type="molecule type" value="Genomic_DNA"/>
</dbReference>
<dbReference type="Pfam" id="PF00574">
    <property type="entry name" value="CLP_protease"/>
    <property type="match status" value="1"/>
</dbReference>
<dbReference type="InterPro" id="IPR029045">
    <property type="entry name" value="ClpP/crotonase-like_dom_sf"/>
</dbReference>
<proteinExistence type="predicted"/>
<dbReference type="Proteomes" id="UP000291130">
    <property type="component" value="Chromosome"/>
</dbReference>
<accession>A0A411MJT4</accession>
<dbReference type="Gene3D" id="3.90.226.10">
    <property type="entry name" value="2-enoyl-CoA Hydratase, Chain A, domain 1"/>
    <property type="match status" value="1"/>
</dbReference>
<dbReference type="OrthoDB" id="8748563at2"/>
<gene>
    <name evidence="1" type="ORF">EXN22_15690</name>
</gene>
<protein>
    <submittedName>
        <fullName evidence="1">Peptidase</fullName>
    </submittedName>
</protein>
<evidence type="ECO:0000313" key="2">
    <source>
        <dbReference type="Proteomes" id="UP000291130"/>
    </source>
</evidence>
<evidence type="ECO:0000313" key="1">
    <source>
        <dbReference type="EMBL" id="QBF27064.1"/>
    </source>
</evidence>
<dbReference type="InterPro" id="IPR023562">
    <property type="entry name" value="ClpP/TepA"/>
</dbReference>
<keyword evidence="2" id="KW-1185">Reference proteome</keyword>